<proteinExistence type="predicted"/>
<dbReference type="Proteomes" id="UP001140206">
    <property type="component" value="Chromosome 1"/>
</dbReference>
<dbReference type="Pfam" id="PF03478">
    <property type="entry name" value="Beta-prop_KIB1-4"/>
    <property type="match status" value="1"/>
</dbReference>
<gene>
    <name evidence="2" type="ORF">LUZ62_026083</name>
</gene>
<dbReference type="InterPro" id="IPR005174">
    <property type="entry name" value="KIB1-4_b-propeller"/>
</dbReference>
<dbReference type="EMBL" id="JAMFTS010000001">
    <property type="protein sequence ID" value="KAJ4813517.1"/>
    <property type="molecule type" value="Genomic_DNA"/>
</dbReference>
<dbReference type="Gene3D" id="1.20.1280.50">
    <property type="match status" value="1"/>
</dbReference>
<evidence type="ECO:0000313" key="3">
    <source>
        <dbReference type="Proteomes" id="UP001140206"/>
    </source>
</evidence>
<dbReference type="PANTHER" id="PTHR40891">
    <property type="entry name" value="DUF295 DOMAIN-CONTAINING PROTEIN"/>
    <property type="match status" value="1"/>
</dbReference>
<sequence>MSNKSDASPLPPSFGYMPWIIQLNGSKKLTQNFINPSDGTIEERSVPMMQQKICVGVFGEWILLMDPKSKELTLFSVTFDQKFSLPRLLEPLESLGGFILTSDPTSTKCKAFIVSKGETFILHCRPKDENWTKVKVKLDTRDNYCFRGDISICKGKLYALLSEIEEIEYYRYGRYDTVVIDVEDFLTGSFCLSLSEYIRRINFIGWCLVDQGATSGGFQDAHSISSNETNTTTTYKRIENTSDVTRSWTDMPLDLVNLLCSRLNVVELMRLSSVCKAWTSLPTHSMDDKKAWPLLLQYSKNSSTCRLYDPIYGYQYSCEIKELESCEKIWSSNNGWILL</sequence>
<dbReference type="InterPro" id="IPR036047">
    <property type="entry name" value="F-box-like_dom_sf"/>
</dbReference>
<dbReference type="Pfam" id="PF00646">
    <property type="entry name" value="F-box"/>
    <property type="match status" value="1"/>
</dbReference>
<comment type="caution">
    <text evidence="2">The sequence shown here is derived from an EMBL/GenBank/DDBJ whole genome shotgun (WGS) entry which is preliminary data.</text>
</comment>
<organism evidence="2 3">
    <name type="scientific">Rhynchospora pubera</name>
    <dbReference type="NCBI Taxonomy" id="906938"/>
    <lineage>
        <taxon>Eukaryota</taxon>
        <taxon>Viridiplantae</taxon>
        <taxon>Streptophyta</taxon>
        <taxon>Embryophyta</taxon>
        <taxon>Tracheophyta</taxon>
        <taxon>Spermatophyta</taxon>
        <taxon>Magnoliopsida</taxon>
        <taxon>Liliopsida</taxon>
        <taxon>Poales</taxon>
        <taxon>Cyperaceae</taxon>
        <taxon>Cyperoideae</taxon>
        <taxon>Rhynchosporeae</taxon>
        <taxon>Rhynchospora</taxon>
    </lineage>
</organism>
<evidence type="ECO:0000259" key="1">
    <source>
        <dbReference type="PROSITE" id="PS50181"/>
    </source>
</evidence>
<protein>
    <submittedName>
        <fullName evidence="2">F-box protein family-like</fullName>
    </submittedName>
</protein>
<keyword evidence="3" id="KW-1185">Reference proteome</keyword>
<dbReference type="PROSITE" id="PS50181">
    <property type="entry name" value="FBOX"/>
    <property type="match status" value="1"/>
</dbReference>
<dbReference type="InterPro" id="IPR001810">
    <property type="entry name" value="F-box_dom"/>
</dbReference>
<dbReference type="AlphaFoldDB" id="A0AAV8H7H4"/>
<name>A0AAV8H7H4_9POAL</name>
<dbReference type="SUPFAM" id="SSF81383">
    <property type="entry name" value="F-box domain"/>
    <property type="match status" value="1"/>
</dbReference>
<evidence type="ECO:0000313" key="2">
    <source>
        <dbReference type="EMBL" id="KAJ4813517.1"/>
    </source>
</evidence>
<feature type="domain" description="F-box" evidence="1">
    <location>
        <begin position="245"/>
        <end position="295"/>
    </location>
</feature>
<accession>A0AAV8H7H4</accession>
<reference evidence="2" key="1">
    <citation type="submission" date="2022-08" db="EMBL/GenBank/DDBJ databases">
        <authorList>
            <person name="Marques A."/>
        </authorList>
    </citation>
    <scope>NUCLEOTIDE SEQUENCE</scope>
    <source>
        <strain evidence="2">RhyPub2mFocal</strain>
        <tissue evidence="2">Leaves</tissue>
    </source>
</reference>
<dbReference type="PANTHER" id="PTHR40891:SF1">
    <property type="entry name" value="DUF295 DOMAIN-CONTAINING PROTEIN"/>
    <property type="match status" value="1"/>
</dbReference>